<organism evidence="2 3">
    <name type="scientific">Rhodococcus koreensis</name>
    <dbReference type="NCBI Taxonomy" id="99653"/>
    <lineage>
        <taxon>Bacteria</taxon>
        <taxon>Bacillati</taxon>
        <taxon>Actinomycetota</taxon>
        <taxon>Actinomycetes</taxon>
        <taxon>Mycobacteriales</taxon>
        <taxon>Nocardiaceae</taxon>
        <taxon>Rhodococcus</taxon>
    </lineage>
</organism>
<gene>
    <name evidence="2" type="ORF">SAMN04490239_0315</name>
</gene>
<dbReference type="InterPro" id="IPR027417">
    <property type="entry name" value="P-loop_NTPase"/>
</dbReference>
<dbReference type="GO" id="GO:0005524">
    <property type="term" value="F:ATP binding"/>
    <property type="evidence" value="ECO:0007669"/>
    <property type="project" value="InterPro"/>
</dbReference>
<dbReference type="OrthoDB" id="9773429at2"/>
<proteinExistence type="predicted"/>
<dbReference type="Pfam" id="PF01695">
    <property type="entry name" value="IstB_IS21"/>
    <property type="match status" value="1"/>
</dbReference>
<dbReference type="AlphaFoldDB" id="A0A1H4IAU6"/>
<protein>
    <submittedName>
        <fullName evidence="2">IstB-like ATP binding protein</fullName>
    </submittedName>
</protein>
<dbReference type="InterPro" id="IPR002611">
    <property type="entry name" value="IstB_ATP-bd"/>
</dbReference>
<dbReference type="CDD" id="cd00009">
    <property type="entry name" value="AAA"/>
    <property type="match status" value="1"/>
</dbReference>
<keyword evidence="3" id="KW-1185">Reference proteome</keyword>
<dbReference type="PANTHER" id="PTHR30050">
    <property type="entry name" value="CHROMOSOMAL REPLICATION INITIATOR PROTEIN DNAA"/>
    <property type="match status" value="1"/>
</dbReference>
<dbReference type="PANTHER" id="PTHR30050:SF4">
    <property type="entry name" value="ATP-BINDING PROTEIN RV3427C IN INSERTION SEQUENCE-RELATED"/>
    <property type="match status" value="1"/>
</dbReference>
<feature type="domain" description="IstB-like ATP-binding" evidence="1">
    <location>
        <begin position="17"/>
        <end position="147"/>
    </location>
</feature>
<dbReference type="Gene3D" id="3.40.50.300">
    <property type="entry name" value="P-loop containing nucleotide triphosphate hydrolases"/>
    <property type="match status" value="1"/>
</dbReference>
<dbReference type="SUPFAM" id="SSF52540">
    <property type="entry name" value="P-loop containing nucleoside triphosphate hydrolases"/>
    <property type="match status" value="1"/>
</dbReference>
<dbReference type="RefSeq" id="WP_074933492.1">
    <property type="nucleotide sequence ID" value="NZ_FNSV01000002.1"/>
</dbReference>
<evidence type="ECO:0000259" key="1">
    <source>
        <dbReference type="Pfam" id="PF01695"/>
    </source>
</evidence>
<sequence>MSTAPPSAPPLPADLETLLHRLRLPHIRRAAPDVLATARAQRWEPAEVLKALLTEEAAGRERSALATRRAAAAFPTGKTFDAWKPELSSIPAPTQQALRTLEWIDRRENLVVCGPSGTGKTFFLEALGQHAVEHGRKVLWFTLEDLAFLRVGADFHRRRARTWALAACEAWSSSATLSIVTARPFAATRARVATSGVRPPRSASRHLLASSHAPRCTSRWGRTLVSPTRRHT</sequence>
<accession>A0A1H4IAU6</accession>
<dbReference type="GO" id="GO:0006260">
    <property type="term" value="P:DNA replication"/>
    <property type="evidence" value="ECO:0007669"/>
    <property type="project" value="TreeGrafter"/>
</dbReference>
<evidence type="ECO:0000313" key="3">
    <source>
        <dbReference type="Proteomes" id="UP000183561"/>
    </source>
</evidence>
<evidence type="ECO:0000313" key="2">
    <source>
        <dbReference type="EMBL" id="SEB31224.1"/>
    </source>
</evidence>
<name>A0A1H4IAU6_9NOCA</name>
<reference evidence="3" key="1">
    <citation type="submission" date="2016-10" db="EMBL/GenBank/DDBJ databases">
        <authorList>
            <person name="Varghese N."/>
            <person name="Submissions S."/>
        </authorList>
    </citation>
    <scope>NUCLEOTIDE SEQUENCE [LARGE SCALE GENOMIC DNA]</scope>
    <source>
        <strain evidence="3">DSM 44498</strain>
    </source>
</reference>
<dbReference type="EMBL" id="FNSV01000002">
    <property type="protein sequence ID" value="SEB31224.1"/>
    <property type="molecule type" value="Genomic_DNA"/>
</dbReference>
<dbReference type="Proteomes" id="UP000183561">
    <property type="component" value="Unassembled WGS sequence"/>
</dbReference>